<feature type="domain" description="MYND-type" evidence="5">
    <location>
        <begin position="1189"/>
        <end position="1230"/>
    </location>
</feature>
<reference evidence="8" key="3">
    <citation type="submission" date="2025-04" db="UniProtKB">
        <authorList>
            <consortium name="RefSeq"/>
        </authorList>
    </citation>
    <scope>IDENTIFICATION</scope>
    <source>
        <strain evidence="8">CBS 781.70</strain>
    </source>
</reference>
<dbReference type="GeneID" id="54415503"/>
<dbReference type="Proteomes" id="UP000504638">
    <property type="component" value="Unplaced"/>
</dbReference>
<keyword evidence="1" id="KW-0479">Metal-binding</keyword>
<organism evidence="6">
    <name type="scientific">Eremomyces bilateralis CBS 781.70</name>
    <dbReference type="NCBI Taxonomy" id="1392243"/>
    <lineage>
        <taxon>Eukaryota</taxon>
        <taxon>Fungi</taxon>
        <taxon>Dikarya</taxon>
        <taxon>Ascomycota</taxon>
        <taxon>Pezizomycotina</taxon>
        <taxon>Dothideomycetes</taxon>
        <taxon>Dothideomycetes incertae sedis</taxon>
        <taxon>Eremomycetales</taxon>
        <taxon>Eremomycetaceae</taxon>
        <taxon>Eremomyces</taxon>
    </lineage>
</organism>
<dbReference type="PROSITE" id="PS01360">
    <property type="entry name" value="ZF_MYND_1"/>
    <property type="match status" value="1"/>
</dbReference>
<dbReference type="EMBL" id="ML975153">
    <property type="protein sequence ID" value="KAF1814641.1"/>
    <property type="molecule type" value="Genomic_DNA"/>
</dbReference>
<dbReference type="InterPro" id="IPR024119">
    <property type="entry name" value="TF_DEAF-1"/>
</dbReference>
<dbReference type="Pfam" id="PF01753">
    <property type="entry name" value="zf-MYND"/>
    <property type="match status" value="1"/>
</dbReference>
<dbReference type="SUPFAM" id="SSF144232">
    <property type="entry name" value="HIT/MYND zinc finger-like"/>
    <property type="match status" value="1"/>
</dbReference>
<dbReference type="PROSITE" id="PS50865">
    <property type="entry name" value="ZF_MYND_2"/>
    <property type="match status" value="1"/>
</dbReference>
<reference evidence="8" key="2">
    <citation type="submission" date="2020-04" db="EMBL/GenBank/DDBJ databases">
        <authorList>
            <consortium name="NCBI Genome Project"/>
        </authorList>
    </citation>
    <scope>NUCLEOTIDE SEQUENCE</scope>
    <source>
        <strain evidence="8">CBS 781.70</strain>
    </source>
</reference>
<protein>
    <recommendedName>
        <fullName evidence="5">MYND-type domain-containing protein</fullName>
    </recommendedName>
</protein>
<reference evidence="6 8" key="1">
    <citation type="submission" date="2020-01" db="EMBL/GenBank/DDBJ databases">
        <authorList>
            <consortium name="DOE Joint Genome Institute"/>
            <person name="Haridas S."/>
            <person name="Albert R."/>
            <person name="Binder M."/>
            <person name="Bloem J."/>
            <person name="Labutti K."/>
            <person name="Salamov A."/>
            <person name="Andreopoulos B."/>
            <person name="Baker S.E."/>
            <person name="Barry K."/>
            <person name="Bills G."/>
            <person name="Bluhm B.H."/>
            <person name="Cannon C."/>
            <person name="Castanera R."/>
            <person name="Culley D.E."/>
            <person name="Daum C."/>
            <person name="Ezra D."/>
            <person name="Gonzalez J.B."/>
            <person name="Henrissat B."/>
            <person name="Kuo A."/>
            <person name="Liang C."/>
            <person name="Lipzen A."/>
            <person name="Lutzoni F."/>
            <person name="Magnuson J."/>
            <person name="Mondo S."/>
            <person name="Nolan M."/>
            <person name="Ohm R."/>
            <person name="Pangilinan J."/>
            <person name="Park H.-J."/>
            <person name="Ramirez L."/>
            <person name="Alfaro M."/>
            <person name="Sun H."/>
            <person name="Tritt A."/>
            <person name="Yoshinaga Y."/>
            <person name="Zwiers L.-H."/>
            <person name="Turgeon B.G."/>
            <person name="Goodwin S.B."/>
            <person name="Spatafora J.W."/>
            <person name="Crous P.W."/>
            <person name="Grigoriev I.V."/>
        </authorList>
    </citation>
    <scope>NUCLEOTIDE SEQUENCE</scope>
    <source>
        <strain evidence="6 8">CBS 781.70</strain>
    </source>
</reference>
<proteinExistence type="predicted"/>
<dbReference type="InterPro" id="IPR002893">
    <property type="entry name" value="Znf_MYND"/>
</dbReference>
<evidence type="ECO:0000256" key="3">
    <source>
        <dbReference type="ARBA" id="ARBA00022833"/>
    </source>
</evidence>
<dbReference type="GO" id="GO:0008270">
    <property type="term" value="F:zinc ion binding"/>
    <property type="evidence" value="ECO:0007669"/>
    <property type="project" value="UniProtKB-KW"/>
</dbReference>
<dbReference type="InterPro" id="IPR027974">
    <property type="entry name" value="DUF4470"/>
</dbReference>
<name>A0A6G1G9R3_9PEZI</name>
<evidence type="ECO:0000259" key="5">
    <source>
        <dbReference type="PROSITE" id="PS50865"/>
    </source>
</evidence>
<evidence type="ECO:0000313" key="7">
    <source>
        <dbReference type="Proteomes" id="UP000504638"/>
    </source>
</evidence>
<dbReference type="RefSeq" id="XP_033536272.1">
    <property type="nucleotide sequence ID" value="XM_033674933.1"/>
</dbReference>
<dbReference type="PANTHER" id="PTHR10237">
    <property type="entry name" value="DEFORMED EPIDERMAL AUTOREGULATORY FACTOR 1 HOMOLOG SUPPRESSIN"/>
    <property type="match status" value="1"/>
</dbReference>
<keyword evidence="3" id="KW-0862">Zinc</keyword>
<evidence type="ECO:0000256" key="4">
    <source>
        <dbReference type="PROSITE-ProRule" id="PRU00134"/>
    </source>
</evidence>
<sequence>MLLKPGRFDRGSVFYPWSTSPPACFTRGTPYDDDADILILEHGDIRDFLFTAYTGPGSKTRKLDFTCCEARICAVARSIVLLTMIIDDDGSNQETIWRLHSDMLIDHSTLCFLHKHMKKLLPQIATLGVWDSGKYGRTLRFSDARTWAKVKDFFEFYAVTPKKAAAFQYQQKHLKDLWDRYRRVHDAAPSSQHELMAQAKNAAKPAMKPGWAHHCLAFGRYRETGTCYDCPKIAARANRVNPLLATLDRAELCYASEPFSGSHLAPAFTKVVFPRDRLPNPPEAIDGYARHAYGQFELYCYSFRDVAATGRWKIRYVVADPIALCHVLQHHRVHGETETANWYGTSQSFEPLLLDSLDYTAENRATKAPTIFDIIACGDMGDIAGILNVLTACSPLLKLRLTSTIFTRTYFWNTQSLKIGSQGPLCADIATVALLLGLTPMEYWYTGTSTSSHDSIQLAFMDMSHGHPPHNITWKSTMLPEWRAKKGEGLYSLYSKAHLSFDARELASFMWRLYTSMFASDNYEALKRTAYDWVQCRLMPSYTRGGFAALLKLVLANVEVDYDEFVDTFGDMMAESREDPWLGPYLEALPMYLTSAGLFGWEDFLLTEGYEDFLSESCLRGWENLPTQLCVTFYIPPKHMMDFTKPPWDDDIGRPVVQVNFQTPDLWFAMYDVHWSWGEISSQGRERTNKHRLFFKEDKKGCAGQSPMVVTVMVPTWILLRTKDLSGEVELALRHDYNVAKRFGERLSMQGCLPLYTTMLSSKNVFITQAPPNLVGNASLSAIPGQEFQDSPLTQESRVHDANILIHAHFNKTQSRVSRMTLRVTCNTEELKQHLLEPADALKAACIEPFTVQVLIGLFLFSITPPMPLKPFAGVTRVKRKAGYIEYTGPVMSRKSLDRSVANVWAIAMYPSSPTTGNLHHIELDRMPTIDIDDACRRGWIFDYIGCVLNNKDKEAVTAPVPYDYNFPVPYSPFKLRIAQMILGYGCPIKSRKTVFMIAERENESSEDVKPHFIILLSSIKLDQIVQGVVLDCAVIPLSDGLRALLAPFMQTLVSSKGAYQVFHGTRKEIALWRRALMSFADRARTWPHKATCRYQSCTPRYHGKDGPICACGTGIFPSDYPVEAEFEKFIHDPKFNDFAVRVAIPVCFPNPLFEKTWKCYHLSNQAQVTETAQMMTQTFDIMIRGDLCLACREKPGGRPLLRCSGCHVAQYCSKECQSKDWKKVHKRICKEFAEDPPFQRAVTRTRRRSSPTNTSVPDHVRVAKWGE</sequence>
<dbReference type="GO" id="GO:0000981">
    <property type="term" value="F:DNA-binding transcription factor activity, RNA polymerase II-specific"/>
    <property type="evidence" value="ECO:0007669"/>
    <property type="project" value="TreeGrafter"/>
</dbReference>
<dbReference type="PANTHER" id="PTHR10237:SF15">
    <property type="entry name" value="LD37257P"/>
    <property type="match status" value="1"/>
</dbReference>
<evidence type="ECO:0000256" key="2">
    <source>
        <dbReference type="ARBA" id="ARBA00022771"/>
    </source>
</evidence>
<evidence type="ECO:0000313" key="6">
    <source>
        <dbReference type="EMBL" id="KAF1814641.1"/>
    </source>
</evidence>
<dbReference type="Pfam" id="PF14737">
    <property type="entry name" value="DUF4470"/>
    <property type="match status" value="1"/>
</dbReference>
<accession>A0A6G1G9R3</accession>
<evidence type="ECO:0000256" key="1">
    <source>
        <dbReference type="ARBA" id="ARBA00022723"/>
    </source>
</evidence>
<evidence type="ECO:0000313" key="8">
    <source>
        <dbReference type="RefSeq" id="XP_033536272.1"/>
    </source>
</evidence>
<keyword evidence="7" id="KW-1185">Reference proteome</keyword>
<dbReference type="GO" id="GO:0005634">
    <property type="term" value="C:nucleus"/>
    <property type="evidence" value="ECO:0007669"/>
    <property type="project" value="TreeGrafter"/>
</dbReference>
<dbReference type="AlphaFoldDB" id="A0A6G1G9R3"/>
<keyword evidence="2 4" id="KW-0863">Zinc-finger</keyword>
<dbReference type="Gene3D" id="6.10.140.2220">
    <property type="match status" value="1"/>
</dbReference>
<gene>
    <name evidence="6 8" type="ORF">P152DRAFT_282522</name>
</gene>
<dbReference type="OrthoDB" id="432970at2759"/>